<accession>K1XKN1</accession>
<reference evidence="1" key="1">
    <citation type="journal article" date="2012" name="Science">
        <title>Fermentation, hydrogen, and sulfur metabolism in multiple uncultivated bacterial phyla.</title>
        <authorList>
            <person name="Wrighton K.C."/>
            <person name="Thomas B.C."/>
            <person name="Sharon I."/>
            <person name="Miller C.S."/>
            <person name="Castelle C.J."/>
            <person name="VerBerkmoes N.C."/>
            <person name="Wilkins M.J."/>
            <person name="Hettich R.L."/>
            <person name="Lipton M.S."/>
            <person name="Williams K.H."/>
            <person name="Long P.E."/>
            <person name="Banfield J.F."/>
        </authorList>
    </citation>
    <scope>NUCLEOTIDE SEQUENCE [LARGE SCALE GENOMIC DNA]</scope>
</reference>
<gene>
    <name evidence="1" type="ORF">ACD_80C00007G0001</name>
</gene>
<name>K1XKN1_9BACT</name>
<protein>
    <submittedName>
        <fullName evidence="1">Uncharacterized protein</fullName>
    </submittedName>
</protein>
<feature type="non-terminal residue" evidence="1">
    <location>
        <position position="39"/>
    </location>
</feature>
<comment type="caution">
    <text evidence="1">The sequence shown here is derived from an EMBL/GenBank/DDBJ whole genome shotgun (WGS) entry which is preliminary data.</text>
</comment>
<dbReference type="AlphaFoldDB" id="K1XKN1"/>
<organism evidence="1">
    <name type="scientific">uncultured bacterium</name>
    <name type="common">gcode 4</name>
    <dbReference type="NCBI Taxonomy" id="1234023"/>
    <lineage>
        <taxon>Bacteria</taxon>
        <taxon>environmental samples</taxon>
    </lineage>
</organism>
<sequence>MPRDSEQFVNKVTNQNEPKWGPPVVTGGFEVSQKVMRIW</sequence>
<proteinExistence type="predicted"/>
<evidence type="ECO:0000313" key="1">
    <source>
        <dbReference type="EMBL" id="EKD25652.1"/>
    </source>
</evidence>
<dbReference type="EMBL" id="AMFJ01036014">
    <property type="protein sequence ID" value="EKD25652.1"/>
    <property type="molecule type" value="Genomic_DNA"/>
</dbReference>